<dbReference type="InterPro" id="IPR004690">
    <property type="entry name" value="Maln_transptMadL"/>
</dbReference>
<dbReference type="Proteomes" id="UP000680670">
    <property type="component" value="Unassembled WGS sequence"/>
</dbReference>
<dbReference type="EMBL" id="QYTW02000002">
    <property type="protein sequence ID" value="RST61150.1"/>
    <property type="molecule type" value="Genomic_DNA"/>
</dbReference>
<keyword evidence="1" id="KW-0812">Transmembrane</keyword>
<feature type="transmembrane region" description="Helical" evidence="1">
    <location>
        <begin position="29"/>
        <end position="47"/>
    </location>
</feature>
<evidence type="ECO:0000313" key="5">
    <source>
        <dbReference type="Proteomes" id="UP000680670"/>
    </source>
</evidence>
<gene>
    <name evidence="3" type="primary">madL</name>
    <name evidence="3" type="ORF">D5F11_003630</name>
    <name evidence="2" type="ORF">J6TS1_38840</name>
</gene>
<keyword evidence="1" id="KW-0472">Membrane</keyword>
<feature type="transmembrane region" description="Helical" evidence="1">
    <location>
        <begin position="92"/>
        <end position="112"/>
    </location>
</feature>
<organism evidence="3 4">
    <name type="scientific">Siminovitchia terrae</name>
    <name type="common">Bacillus terrae</name>
    <dbReference type="NCBI Taxonomy" id="1914933"/>
    <lineage>
        <taxon>Bacteria</taxon>
        <taxon>Bacillati</taxon>
        <taxon>Bacillota</taxon>
        <taxon>Bacilli</taxon>
        <taxon>Bacillales</taxon>
        <taxon>Bacillaceae</taxon>
        <taxon>Siminovitchia</taxon>
    </lineage>
</organism>
<dbReference type="RefSeq" id="WP_120114663.1">
    <property type="nucleotide sequence ID" value="NZ_BORI01000030.1"/>
</dbReference>
<evidence type="ECO:0000313" key="3">
    <source>
        <dbReference type="EMBL" id="RST61150.1"/>
    </source>
</evidence>
<dbReference type="OrthoDB" id="286752at2"/>
<dbReference type="EMBL" id="BORJ01000012">
    <property type="protein sequence ID" value="GIN98014.1"/>
    <property type="molecule type" value="Genomic_DNA"/>
</dbReference>
<protein>
    <submittedName>
        <fullName evidence="2">Malonate transporter MadL</fullName>
    </submittedName>
    <submittedName>
        <fullName evidence="3">Malonate transporter subunit MadL</fullName>
    </submittedName>
</protein>
<evidence type="ECO:0000256" key="1">
    <source>
        <dbReference type="SAM" id="Phobius"/>
    </source>
</evidence>
<reference evidence="2 5" key="2">
    <citation type="submission" date="2021-03" db="EMBL/GenBank/DDBJ databases">
        <title>Antimicrobial resistance genes in bacteria isolated from Japanese honey, and their potential for conferring macrolide and lincosamide resistance in the American foulbrood pathogen Paenibacillus larvae.</title>
        <authorList>
            <person name="Okamoto M."/>
            <person name="Kumagai M."/>
            <person name="Kanamori H."/>
            <person name="Takamatsu D."/>
        </authorList>
    </citation>
    <scope>NUCLEOTIDE SEQUENCE [LARGE SCALE GENOMIC DNA]</scope>
    <source>
        <strain evidence="2 5">J6TS1</strain>
    </source>
</reference>
<name>A0A429XCK0_SIMTE</name>
<evidence type="ECO:0000313" key="2">
    <source>
        <dbReference type="EMBL" id="GIN98014.1"/>
    </source>
</evidence>
<accession>A0A429XCK0</accession>
<dbReference type="Pfam" id="PF03817">
    <property type="entry name" value="MadL"/>
    <property type="match status" value="1"/>
</dbReference>
<proteinExistence type="predicted"/>
<comment type="caution">
    <text evidence="3">The sequence shown here is derived from an EMBL/GenBank/DDBJ whole genome shotgun (WGS) entry which is preliminary data.</text>
</comment>
<dbReference type="GO" id="GO:0016020">
    <property type="term" value="C:membrane"/>
    <property type="evidence" value="ECO:0007669"/>
    <property type="project" value="InterPro"/>
</dbReference>
<sequence length="142" mass="14702">MVIFGVALLAICMLSGVFLGELLGLSLGIEANVGGVGIAMLMLVLIVDHLKKRGKLSQAAQDGLGFWSAMYIPIVIAMSASQNVAGALDGGPLAIVAGVAAVAISWMVVPILSTSKREEVFDGALDENHLTGGEEINVRDIK</sequence>
<keyword evidence="1" id="KW-1133">Transmembrane helix</keyword>
<feature type="transmembrane region" description="Helical" evidence="1">
    <location>
        <begin position="59"/>
        <end position="80"/>
    </location>
</feature>
<dbReference type="NCBIfam" id="TIGR00807">
    <property type="entry name" value="malonate_madL"/>
    <property type="match status" value="1"/>
</dbReference>
<keyword evidence="5" id="KW-1185">Reference proteome</keyword>
<dbReference type="AlphaFoldDB" id="A0A429XCK0"/>
<evidence type="ECO:0000313" key="4">
    <source>
        <dbReference type="Proteomes" id="UP000287296"/>
    </source>
</evidence>
<reference evidence="3 4" key="1">
    <citation type="submission" date="2018-12" db="EMBL/GenBank/DDBJ databases">
        <authorList>
            <person name="Sun L."/>
            <person name="Chen Z."/>
        </authorList>
    </citation>
    <scope>NUCLEOTIDE SEQUENCE [LARGE SCALE GENOMIC DNA]</scope>
    <source>
        <strain evidence="3 4">LMG 29736</strain>
    </source>
</reference>
<dbReference type="Proteomes" id="UP000287296">
    <property type="component" value="Unassembled WGS sequence"/>
</dbReference>